<keyword evidence="2" id="KW-1185">Reference proteome</keyword>
<dbReference type="HOGENOM" id="CLU_096741_0_0_4"/>
<organism evidence="1 2">
    <name type="scientific">Leptothrix ochracea L12</name>
    <dbReference type="NCBI Taxonomy" id="735332"/>
    <lineage>
        <taxon>Bacteria</taxon>
        <taxon>Pseudomonadati</taxon>
        <taxon>Pseudomonadota</taxon>
        <taxon>Betaproteobacteria</taxon>
        <taxon>Burkholderiales</taxon>
        <taxon>Sphaerotilaceae</taxon>
        <taxon>Leptothrix</taxon>
    </lineage>
</organism>
<dbReference type="Gene3D" id="3.10.640.10">
    <property type="entry name" value="Restriction endonuclease-like alpha-beta roll domain"/>
    <property type="match status" value="1"/>
</dbReference>
<proteinExistence type="predicted"/>
<dbReference type="PIRSF" id="PIRSF011484">
    <property type="entry name" value="YaeQ"/>
    <property type="match status" value="1"/>
</dbReference>
<dbReference type="InterPro" id="IPR009822">
    <property type="entry name" value="YaeQ"/>
</dbReference>
<protein>
    <recommendedName>
        <fullName evidence="3">YaeQ protein</fullName>
    </recommendedName>
</protein>
<dbReference type="GeneID" id="92352082"/>
<name>I4Z608_9BURK</name>
<dbReference type="RefSeq" id="WP_009453249.1">
    <property type="nucleotide sequence ID" value="NZ_JH660672.1"/>
</dbReference>
<dbReference type="SMART" id="SM01322">
    <property type="entry name" value="YaeQ"/>
    <property type="match status" value="1"/>
</dbReference>
<dbReference type="EMBL" id="JH660672">
    <property type="protein sequence ID" value="EIM31650.1"/>
    <property type="molecule type" value="Genomic_DNA"/>
</dbReference>
<dbReference type="OrthoDB" id="5293309at2"/>
<dbReference type="InterPro" id="IPR038590">
    <property type="entry name" value="YaeQ_sf"/>
</dbReference>
<dbReference type="AlphaFoldDB" id="I4Z608"/>
<dbReference type="Proteomes" id="UP000053899">
    <property type="component" value="Unassembled WGS sequence"/>
</dbReference>
<sequence>MALKATIHKAHVQIADMDRGIYAAHALTLARHPSETDERMLLRVLAFALHVPADDHRGTLDFGVGLSDPDAPDVFQRDLTGDILHWIELGQPDERRLQKASSRSERVSVYSYAASTPIWWAGLVNKIDRMDKVAVWQIPAESSAELAKLVERSMQWQVTIQDGTVWITDGPRTVEITPILLKDRRTKYA</sequence>
<dbReference type="InterPro" id="IPR011335">
    <property type="entry name" value="Restrct_endonuc-II-like"/>
</dbReference>
<reference evidence="1 2" key="1">
    <citation type="submission" date="2012-04" db="EMBL/GenBank/DDBJ databases">
        <title>Improved High-Quality Draft sequence of Leptothrix ochracea L12.</title>
        <authorList>
            <consortium name="US DOE Joint Genome Institute"/>
            <person name="Lucas S."/>
            <person name="Han J."/>
            <person name="Lapidus A."/>
            <person name="Cheng J.-F."/>
            <person name="Goodwin L."/>
            <person name="Pitluck S."/>
            <person name="Peters L."/>
            <person name="Zeytun A."/>
            <person name="Detter J.C."/>
            <person name="Han C."/>
            <person name="Tapia R."/>
            <person name="Land M."/>
            <person name="Hauser L."/>
            <person name="Kyrpides N."/>
            <person name="Ivanova N."/>
            <person name="Pagani I."/>
            <person name="Stepanauskas R."/>
            <person name="Masland D."/>
            <person name="Poulton N."/>
            <person name="Emerson D."/>
            <person name="Fleming E."/>
            <person name="Woyke T."/>
        </authorList>
    </citation>
    <scope>NUCLEOTIDE SEQUENCE [LARGE SCALE GENOMIC DNA]</scope>
    <source>
        <strain evidence="1 2">L12</strain>
    </source>
</reference>
<evidence type="ECO:0000313" key="2">
    <source>
        <dbReference type="Proteomes" id="UP000053899"/>
    </source>
</evidence>
<dbReference type="PANTHER" id="PTHR38784:SF1">
    <property type="entry name" value="SUCROSE PHOSPHORYLASE"/>
    <property type="match status" value="1"/>
</dbReference>
<evidence type="ECO:0008006" key="3">
    <source>
        <dbReference type="Google" id="ProtNLM"/>
    </source>
</evidence>
<evidence type="ECO:0000313" key="1">
    <source>
        <dbReference type="EMBL" id="EIM31650.1"/>
    </source>
</evidence>
<gene>
    <name evidence="1" type="ORF">LepocDRAFT_00003830</name>
</gene>
<accession>I4Z608</accession>
<dbReference type="Pfam" id="PF07152">
    <property type="entry name" value="YaeQ"/>
    <property type="match status" value="1"/>
</dbReference>
<dbReference type="SUPFAM" id="SSF52980">
    <property type="entry name" value="Restriction endonuclease-like"/>
    <property type="match status" value="1"/>
</dbReference>
<dbReference type="PANTHER" id="PTHR38784">
    <property type="entry name" value="SUCROSE PHOSPHORYLASE"/>
    <property type="match status" value="1"/>
</dbReference>